<dbReference type="EMBL" id="FWFT01000001">
    <property type="protein sequence ID" value="SLN20290.1"/>
    <property type="molecule type" value="Genomic_DNA"/>
</dbReference>
<protein>
    <submittedName>
        <fullName evidence="6">Inner membrane protein YecN</fullName>
    </submittedName>
</protein>
<feature type="transmembrane region" description="Helical" evidence="5">
    <location>
        <begin position="121"/>
        <end position="141"/>
    </location>
</feature>
<dbReference type="AlphaFoldDB" id="A0A1Y5RQH7"/>
<evidence type="ECO:0000313" key="6">
    <source>
        <dbReference type="EMBL" id="SLN20290.1"/>
    </source>
</evidence>
<accession>A0A1Y5RQH7</accession>
<sequence length="142" mass="15427">MRGRLAFCSRPRHGLGMITPVFAALLTLIYLALSARVITYRRGNQLGLGDHGDASLLKRMRAHANFAEYVPLGLVMMLMVELMGAPVWLLAIIGALLLVGRAFHAYGFSASPPIMRLRVNGMLMTFGSLLVSVGAIFVLSIL</sequence>
<feature type="transmembrane region" description="Helical" evidence="5">
    <location>
        <begin position="74"/>
        <end position="100"/>
    </location>
</feature>
<keyword evidence="3 5" id="KW-1133">Transmembrane helix</keyword>
<dbReference type="PANTHER" id="PTHR35814:SF1">
    <property type="entry name" value="GLUTATHIONE S-TRANSFERASE-RELATED"/>
    <property type="match status" value="1"/>
</dbReference>
<dbReference type="PANTHER" id="PTHR35814">
    <property type="match status" value="1"/>
</dbReference>
<dbReference type="Gene3D" id="1.20.120.550">
    <property type="entry name" value="Membrane associated eicosanoid/glutathione metabolism-like domain"/>
    <property type="match status" value="1"/>
</dbReference>
<keyword evidence="7" id="KW-1185">Reference proteome</keyword>
<proteinExistence type="predicted"/>
<evidence type="ECO:0000313" key="7">
    <source>
        <dbReference type="Proteomes" id="UP000193623"/>
    </source>
</evidence>
<organism evidence="6 7">
    <name type="scientific">Pseudooctadecabacter jejudonensis</name>
    <dbReference type="NCBI Taxonomy" id="1391910"/>
    <lineage>
        <taxon>Bacteria</taxon>
        <taxon>Pseudomonadati</taxon>
        <taxon>Pseudomonadota</taxon>
        <taxon>Alphaproteobacteria</taxon>
        <taxon>Rhodobacterales</taxon>
        <taxon>Paracoccaceae</taxon>
        <taxon>Pseudooctadecabacter</taxon>
    </lineage>
</organism>
<keyword evidence="2 5" id="KW-0812">Transmembrane</keyword>
<comment type="subcellular location">
    <subcellularLocation>
        <location evidence="1">Membrane</location>
    </subcellularLocation>
</comment>
<evidence type="ECO:0000256" key="5">
    <source>
        <dbReference type="SAM" id="Phobius"/>
    </source>
</evidence>
<reference evidence="6 7" key="1">
    <citation type="submission" date="2017-03" db="EMBL/GenBank/DDBJ databases">
        <authorList>
            <person name="Afonso C.L."/>
            <person name="Miller P.J."/>
            <person name="Scott M.A."/>
            <person name="Spackman E."/>
            <person name="Goraichik I."/>
            <person name="Dimitrov K.M."/>
            <person name="Suarez D.L."/>
            <person name="Swayne D.E."/>
        </authorList>
    </citation>
    <scope>NUCLEOTIDE SEQUENCE [LARGE SCALE GENOMIC DNA]</scope>
    <source>
        <strain evidence="6 7">CECT 8397</strain>
    </source>
</reference>
<dbReference type="InterPro" id="IPR001129">
    <property type="entry name" value="Membr-assoc_MAPEG"/>
</dbReference>
<dbReference type="Pfam" id="PF01124">
    <property type="entry name" value="MAPEG"/>
    <property type="match status" value="1"/>
</dbReference>
<name>A0A1Y5RQH7_9RHOB</name>
<dbReference type="GO" id="GO:0016020">
    <property type="term" value="C:membrane"/>
    <property type="evidence" value="ECO:0007669"/>
    <property type="project" value="UniProtKB-SubCell"/>
</dbReference>
<keyword evidence="4 5" id="KW-0472">Membrane</keyword>
<evidence type="ECO:0000256" key="2">
    <source>
        <dbReference type="ARBA" id="ARBA00022692"/>
    </source>
</evidence>
<evidence type="ECO:0000256" key="4">
    <source>
        <dbReference type="ARBA" id="ARBA00023136"/>
    </source>
</evidence>
<evidence type="ECO:0000256" key="1">
    <source>
        <dbReference type="ARBA" id="ARBA00004370"/>
    </source>
</evidence>
<evidence type="ECO:0000256" key="3">
    <source>
        <dbReference type="ARBA" id="ARBA00022989"/>
    </source>
</evidence>
<dbReference type="InterPro" id="IPR023352">
    <property type="entry name" value="MAPEG-like_dom_sf"/>
</dbReference>
<dbReference type="Proteomes" id="UP000193623">
    <property type="component" value="Unassembled WGS sequence"/>
</dbReference>
<gene>
    <name evidence="6" type="primary">yecN</name>
    <name evidence="6" type="ORF">PSJ8397_00746</name>
</gene>
<dbReference type="SUPFAM" id="SSF161084">
    <property type="entry name" value="MAPEG domain-like"/>
    <property type="match status" value="1"/>
</dbReference>